<comment type="caution">
    <text evidence="1">The sequence shown here is derived from an EMBL/GenBank/DDBJ whole genome shotgun (WGS) entry which is preliminary data.</text>
</comment>
<accession>A0A7J3M153</accession>
<name>A0A7J3M153_ARCFL</name>
<organism evidence="1">
    <name type="scientific">Archaeoglobus fulgidus</name>
    <dbReference type="NCBI Taxonomy" id="2234"/>
    <lineage>
        <taxon>Archaea</taxon>
        <taxon>Methanobacteriati</taxon>
        <taxon>Methanobacteriota</taxon>
        <taxon>Archaeoglobi</taxon>
        <taxon>Archaeoglobales</taxon>
        <taxon>Archaeoglobaceae</taxon>
        <taxon>Archaeoglobus</taxon>
    </lineage>
</organism>
<proteinExistence type="predicted"/>
<reference evidence="1" key="1">
    <citation type="journal article" date="2020" name="mSystems">
        <title>Genome- and Community-Level Interaction Insights into Carbon Utilization and Element Cycling Functions of Hydrothermarchaeota in Hydrothermal Sediment.</title>
        <authorList>
            <person name="Zhou Z."/>
            <person name="Liu Y."/>
            <person name="Xu W."/>
            <person name="Pan J."/>
            <person name="Luo Z.H."/>
            <person name="Li M."/>
        </authorList>
    </citation>
    <scope>NUCLEOTIDE SEQUENCE [LARGE SCALE GENOMIC DNA]</scope>
    <source>
        <strain evidence="1">SpSt-587</strain>
    </source>
</reference>
<sequence>MEAKYLMKKGDEIVKQGEINEKLFDELTKAGVKRAIFLGEEVLYFESRKNKTILVSVEKRIAGFAKLFARKLLEEKKIDLKSVEEVFEFAEKVEKATLDELAKLR</sequence>
<dbReference type="EMBL" id="DSYZ01000077">
    <property type="protein sequence ID" value="HGT82772.1"/>
    <property type="molecule type" value="Genomic_DNA"/>
</dbReference>
<gene>
    <name evidence="1" type="ORF">ENT52_03500</name>
</gene>
<protein>
    <submittedName>
        <fullName evidence="1">Uncharacterized protein</fullName>
    </submittedName>
</protein>
<dbReference type="AlphaFoldDB" id="A0A7J3M153"/>
<evidence type="ECO:0000313" key="1">
    <source>
        <dbReference type="EMBL" id="HGT82772.1"/>
    </source>
</evidence>